<keyword evidence="1 4" id="KW-0808">Transferase</keyword>
<dbReference type="PANTHER" id="PTHR43626:SF4">
    <property type="entry name" value="GCN5-RELATED N-ACETYLTRANSFERASE 2, CHLOROPLASTIC"/>
    <property type="match status" value="1"/>
</dbReference>
<protein>
    <submittedName>
        <fullName evidence="4">GCN5-related N-acetyltransferase</fullName>
    </submittedName>
</protein>
<dbReference type="CDD" id="cd04301">
    <property type="entry name" value="NAT_SF"/>
    <property type="match status" value="1"/>
</dbReference>
<accession>A0A563W0E0</accession>
<organism evidence="4 5">
    <name type="scientific">Hyella patelloides LEGE 07179</name>
    <dbReference type="NCBI Taxonomy" id="945734"/>
    <lineage>
        <taxon>Bacteria</taxon>
        <taxon>Bacillati</taxon>
        <taxon>Cyanobacteriota</taxon>
        <taxon>Cyanophyceae</taxon>
        <taxon>Pleurocapsales</taxon>
        <taxon>Hyellaceae</taxon>
        <taxon>Hyella</taxon>
    </lineage>
</organism>
<evidence type="ECO:0000259" key="3">
    <source>
        <dbReference type="PROSITE" id="PS51186"/>
    </source>
</evidence>
<dbReference type="InterPro" id="IPR000182">
    <property type="entry name" value="GNAT_dom"/>
</dbReference>
<keyword evidence="2" id="KW-0012">Acyltransferase</keyword>
<dbReference type="InterPro" id="IPR016181">
    <property type="entry name" value="Acyl_CoA_acyltransferase"/>
</dbReference>
<gene>
    <name evidence="4" type="ORF">H1P_560003</name>
</gene>
<dbReference type="GO" id="GO:0008080">
    <property type="term" value="F:N-acetyltransferase activity"/>
    <property type="evidence" value="ECO:0007669"/>
    <property type="project" value="InterPro"/>
</dbReference>
<feature type="domain" description="N-acetyltransferase" evidence="3">
    <location>
        <begin position="7"/>
        <end position="147"/>
    </location>
</feature>
<evidence type="ECO:0000256" key="1">
    <source>
        <dbReference type="ARBA" id="ARBA00022679"/>
    </source>
</evidence>
<dbReference type="Gene3D" id="3.40.630.30">
    <property type="match status" value="1"/>
</dbReference>
<dbReference type="InterPro" id="IPR045039">
    <property type="entry name" value="NSI-like"/>
</dbReference>
<dbReference type="GO" id="GO:0005737">
    <property type="term" value="C:cytoplasm"/>
    <property type="evidence" value="ECO:0007669"/>
    <property type="project" value="TreeGrafter"/>
</dbReference>
<evidence type="ECO:0000313" key="4">
    <source>
        <dbReference type="EMBL" id="VEP17146.1"/>
    </source>
</evidence>
<dbReference type="RefSeq" id="WP_144866794.1">
    <property type="nucleotide sequence ID" value="NZ_LR213815.1"/>
</dbReference>
<proteinExistence type="predicted"/>
<evidence type="ECO:0000256" key="2">
    <source>
        <dbReference type="ARBA" id="ARBA00023315"/>
    </source>
</evidence>
<sequence>MDCSHIQFCLDKSRIDLDKLQELLTLSSFWAKNRRIEDMATAISNSNPVVTVWDNERLIGFARATSDGIYRAAIWDVVIHPDYRGYGLGCKLVETVLTHPIVNKVERVYLTTTNHKSFYQRIGFQPNTTTTMVLHNNQPVDSVSLLEEQVKM</sequence>
<dbReference type="PROSITE" id="PS51186">
    <property type="entry name" value="GNAT"/>
    <property type="match status" value="1"/>
</dbReference>
<reference evidence="4 5" key="1">
    <citation type="submission" date="2019-01" db="EMBL/GenBank/DDBJ databases">
        <authorList>
            <person name="Brito A."/>
        </authorList>
    </citation>
    <scope>NUCLEOTIDE SEQUENCE [LARGE SCALE GENOMIC DNA]</scope>
    <source>
        <strain evidence="4">1</strain>
    </source>
</reference>
<name>A0A563W0E0_9CYAN</name>
<dbReference type="EMBL" id="CAACVJ010000512">
    <property type="protein sequence ID" value="VEP17146.1"/>
    <property type="molecule type" value="Genomic_DNA"/>
</dbReference>
<dbReference type="SUPFAM" id="SSF55729">
    <property type="entry name" value="Acyl-CoA N-acyltransferases (Nat)"/>
    <property type="match status" value="1"/>
</dbReference>
<dbReference type="OrthoDB" id="9775804at2"/>
<evidence type="ECO:0000313" key="5">
    <source>
        <dbReference type="Proteomes" id="UP000320055"/>
    </source>
</evidence>
<dbReference type="Pfam" id="PF00583">
    <property type="entry name" value="Acetyltransf_1"/>
    <property type="match status" value="1"/>
</dbReference>
<dbReference type="PANTHER" id="PTHR43626">
    <property type="entry name" value="ACYL-COA N-ACYLTRANSFERASE"/>
    <property type="match status" value="1"/>
</dbReference>
<dbReference type="AlphaFoldDB" id="A0A563W0E0"/>
<keyword evidence="5" id="KW-1185">Reference proteome</keyword>
<dbReference type="Proteomes" id="UP000320055">
    <property type="component" value="Unassembled WGS sequence"/>
</dbReference>